<dbReference type="PROSITE" id="PS00356">
    <property type="entry name" value="HTH_LACI_1"/>
    <property type="match status" value="1"/>
</dbReference>
<evidence type="ECO:0000256" key="3">
    <source>
        <dbReference type="ARBA" id="ARBA00023163"/>
    </source>
</evidence>
<comment type="caution">
    <text evidence="6">The sequence shown here is derived from an EMBL/GenBank/DDBJ whole genome shotgun (WGS) entry which is preliminary data.</text>
</comment>
<dbReference type="Pfam" id="PF00356">
    <property type="entry name" value="LacI"/>
    <property type="match status" value="1"/>
</dbReference>
<feature type="region of interest" description="Disordered" evidence="4">
    <location>
        <begin position="307"/>
        <end position="403"/>
    </location>
</feature>
<keyword evidence="2 6" id="KW-0238">DNA-binding</keyword>
<evidence type="ECO:0000313" key="7">
    <source>
        <dbReference type="Proteomes" id="UP001595824"/>
    </source>
</evidence>
<proteinExistence type="predicted"/>
<dbReference type="Gene3D" id="1.10.260.40">
    <property type="entry name" value="lambda repressor-like DNA-binding domains"/>
    <property type="match status" value="1"/>
</dbReference>
<dbReference type="SUPFAM" id="SSF53822">
    <property type="entry name" value="Periplasmic binding protein-like I"/>
    <property type="match status" value="1"/>
</dbReference>
<feature type="compositionally biased region" description="Low complexity" evidence="4">
    <location>
        <begin position="332"/>
        <end position="349"/>
    </location>
</feature>
<accession>A0ABV8TD16</accession>
<dbReference type="InterPro" id="IPR046335">
    <property type="entry name" value="LacI/GalR-like_sensor"/>
</dbReference>
<dbReference type="InterPro" id="IPR010982">
    <property type="entry name" value="Lambda_DNA-bd_dom_sf"/>
</dbReference>
<gene>
    <name evidence="6" type="ORF">ACFPC0_11540</name>
</gene>
<feature type="compositionally biased region" description="Low complexity" evidence="4">
    <location>
        <begin position="360"/>
        <end position="381"/>
    </location>
</feature>
<dbReference type="GO" id="GO:0003677">
    <property type="term" value="F:DNA binding"/>
    <property type="evidence" value="ECO:0007669"/>
    <property type="project" value="UniProtKB-KW"/>
</dbReference>
<sequence length="403" mass="42175">MARVRMRDVAEHAGVSVRTVSNVVSGYPHVSPDTRARVQRSLDELGYRMDYMARGLRSGRTGFIALAVPFLAEPYFAELAQAVIRAAGRRGITVLVESTAGDREVERRILDGGLTNVADGVLLSALTLPAADVAAARPDFPLVMLGEHSVGDQFPRVGIDNVAAARTAVEHLLEQGCRRIVALGRNGSENGRQRTEGYRQAMEAARVRRVNWLVAPVEDWTRDQGYAAVRELLEGDGPLPDAVFAFNDALAVGALRALDASGVRVPEDVAVVGIDDIQESAYTHPPLTSIAPDLDVLAERALTLLEEQGGRRTGGRSAEAEAGAGAGPGPAPDAATAESATAESASAESVTGEPATGALVSAEPASAEPVATATAAHEATPFRLVVRESSLRRPGAASGPATD</sequence>
<reference evidence="7" key="1">
    <citation type="journal article" date="2019" name="Int. J. Syst. Evol. Microbiol.">
        <title>The Global Catalogue of Microorganisms (GCM) 10K type strain sequencing project: providing services to taxonomists for standard genome sequencing and annotation.</title>
        <authorList>
            <consortium name="The Broad Institute Genomics Platform"/>
            <consortium name="The Broad Institute Genome Sequencing Center for Infectious Disease"/>
            <person name="Wu L."/>
            <person name="Ma J."/>
        </authorList>
    </citation>
    <scope>NUCLEOTIDE SEQUENCE [LARGE SCALE GENOMIC DNA]</scope>
    <source>
        <strain evidence="7">PCU 347</strain>
    </source>
</reference>
<dbReference type="PANTHER" id="PTHR30146:SF153">
    <property type="entry name" value="LACTOSE OPERON REPRESSOR"/>
    <property type="match status" value="1"/>
</dbReference>
<keyword evidence="1" id="KW-0805">Transcription regulation</keyword>
<dbReference type="EMBL" id="JBHSDP010000013">
    <property type="protein sequence ID" value="MFC4328460.1"/>
    <property type="molecule type" value="Genomic_DNA"/>
</dbReference>
<evidence type="ECO:0000256" key="2">
    <source>
        <dbReference type="ARBA" id="ARBA00023125"/>
    </source>
</evidence>
<evidence type="ECO:0000256" key="1">
    <source>
        <dbReference type="ARBA" id="ARBA00023015"/>
    </source>
</evidence>
<evidence type="ECO:0000313" key="6">
    <source>
        <dbReference type="EMBL" id="MFC4328460.1"/>
    </source>
</evidence>
<dbReference type="Gene3D" id="3.40.50.2300">
    <property type="match status" value="2"/>
</dbReference>
<dbReference type="Pfam" id="PF13377">
    <property type="entry name" value="Peripla_BP_3"/>
    <property type="match status" value="1"/>
</dbReference>
<dbReference type="PROSITE" id="PS50932">
    <property type="entry name" value="HTH_LACI_2"/>
    <property type="match status" value="1"/>
</dbReference>
<dbReference type="SMART" id="SM00354">
    <property type="entry name" value="HTH_LACI"/>
    <property type="match status" value="1"/>
</dbReference>
<feature type="domain" description="HTH lacI-type" evidence="5">
    <location>
        <begin position="4"/>
        <end position="58"/>
    </location>
</feature>
<keyword evidence="3" id="KW-0804">Transcription</keyword>
<evidence type="ECO:0000259" key="5">
    <source>
        <dbReference type="PROSITE" id="PS50932"/>
    </source>
</evidence>
<dbReference type="CDD" id="cd01392">
    <property type="entry name" value="HTH_LacI"/>
    <property type="match status" value="1"/>
</dbReference>
<organism evidence="6 7">
    <name type="scientific">Streptomyces andamanensis</name>
    <dbReference type="NCBI Taxonomy" id="1565035"/>
    <lineage>
        <taxon>Bacteria</taxon>
        <taxon>Bacillati</taxon>
        <taxon>Actinomycetota</taxon>
        <taxon>Actinomycetes</taxon>
        <taxon>Kitasatosporales</taxon>
        <taxon>Streptomycetaceae</taxon>
        <taxon>Streptomyces</taxon>
    </lineage>
</organism>
<evidence type="ECO:0000256" key="4">
    <source>
        <dbReference type="SAM" id="MobiDB-lite"/>
    </source>
</evidence>
<dbReference type="PANTHER" id="PTHR30146">
    <property type="entry name" value="LACI-RELATED TRANSCRIPTIONAL REPRESSOR"/>
    <property type="match status" value="1"/>
</dbReference>
<name>A0ABV8TD16_9ACTN</name>
<dbReference type="InterPro" id="IPR000843">
    <property type="entry name" value="HTH_LacI"/>
</dbReference>
<dbReference type="SUPFAM" id="SSF47413">
    <property type="entry name" value="lambda repressor-like DNA-binding domains"/>
    <property type="match status" value="1"/>
</dbReference>
<dbReference type="InterPro" id="IPR028082">
    <property type="entry name" value="Peripla_BP_I"/>
</dbReference>
<dbReference type="RefSeq" id="WP_381738693.1">
    <property type="nucleotide sequence ID" value="NZ_JBHSDP010000013.1"/>
</dbReference>
<dbReference type="CDD" id="cd06267">
    <property type="entry name" value="PBP1_LacI_sugar_binding-like"/>
    <property type="match status" value="1"/>
</dbReference>
<keyword evidence="7" id="KW-1185">Reference proteome</keyword>
<protein>
    <submittedName>
        <fullName evidence="6">LacI family DNA-binding transcriptional regulator</fullName>
    </submittedName>
</protein>
<dbReference type="Proteomes" id="UP001595824">
    <property type="component" value="Unassembled WGS sequence"/>
</dbReference>